<sequence>MTRFVQVATQRIEKKRRELLEPIQAQRQEVLTALEDSYRKVQSAQAVVTGHLASVRKVREMQTEALAEAGLEDLPQRVSSATARVSGGVDDLVERGRDIEGKTEDIVARIQELDSAMDSAKKKITGTD</sequence>
<accession>A0A5B8RJX0</accession>
<name>A0A5B8RJX0_9ZZZZ</name>
<dbReference type="AlphaFoldDB" id="A0A5B8RJX0"/>
<proteinExistence type="predicted"/>
<organism evidence="1">
    <name type="scientific">uncultured organism</name>
    <dbReference type="NCBI Taxonomy" id="155900"/>
    <lineage>
        <taxon>unclassified sequences</taxon>
        <taxon>environmental samples</taxon>
    </lineage>
</organism>
<evidence type="ECO:0000313" key="1">
    <source>
        <dbReference type="EMBL" id="QEA08032.1"/>
    </source>
</evidence>
<dbReference type="EMBL" id="MN079639">
    <property type="protein sequence ID" value="QEA08032.1"/>
    <property type="molecule type" value="Genomic_DNA"/>
</dbReference>
<gene>
    <name evidence="1" type="ORF">KBTEX_04400</name>
</gene>
<protein>
    <submittedName>
        <fullName evidence="1">Uncharacterized protein</fullName>
    </submittedName>
</protein>
<reference evidence="1" key="1">
    <citation type="submission" date="2019-06" db="EMBL/GenBank/DDBJ databases">
        <authorList>
            <person name="Murdoch R.W."/>
            <person name="Fathepure B."/>
        </authorList>
    </citation>
    <scope>NUCLEOTIDE SEQUENCE</scope>
</reference>